<proteinExistence type="predicted"/>
<evidence type="ECO:0000256" key="1">
    <source>
        <dbReference type="SAM" id="Phobius"/>
    </source>
</evidence>
<accession>A0A1M6IWV9</accession>
<keyword evidence="1" id="KW-0812">Transmembrane</keyword>
<feature type="transmembrane region" description="Helical" evidence="1">
    <location>
        <begin position="37"/>
        <end position="57"/>
    </location>
</feature>
<organism evidence="2 3">
    <name type="scientific">Desulfatibacillum alkenivorans DSM 16219</name>
    <dbReference type="NCBI Taxonomy" id="1121393"/>
    <lineage>
        <taxon>Bacteria</taxon>
        <taxon>Pseudomonadati</taxon>
        <taxon>Thermodesulfobacteriota</taxon>
        <taxon>Desulfobacteria</taxon>
        <taxon>Desulfobacterales</taxon>
        <taxon>Desulfatibacillaceae</taxon>
        <taxon>Desulfatibacillum</taxon>
    </lineage>
</organism>
<feature type="transmembrane region" description="Helical" evidence="1">
    <location>
        <begin position="6"/>
        <end position="30"/>
    </location>
</feature>
<evidence type="ECO:0000313" key="3">
    <source>
        <dbReference type="Proteomes" id="UP000183994"/>
    </source>
</evidence>
<dbReference type="AlphaFoldDB" id="A0A1M6IWV9"/>
<dbReference type="STRING" id="1121393.SAMN02745216_01550"/>
<reference evidence="3" key="1">
    <citation type="submission" date="2016-11" db="EMBL/GenBank/DDBJ databases">
        <authorList>
            <person name="Varghese N."/>
            <person name="Submissions S."/>
        </authorList>
    </citation>
    <scope>NUCLEOTIDE SEQUENCE [LARGE SCALE GENOMIC DNA]</scope>
    <source>
        <strain evidence="3">DSM 16219</strain>
    </source>
</reference>
<dbReference type="Proteomes" id="UP000183994">
    <property type="component" value="Unassembled WGS sequence"/>
</dbReference>
<feature type="transmembrane region" description="Helical" evidence="1">
    <location>
        <begin position="69"/>
        <end position="89"/>
    </location>
</feature>
<keyword evidence="1" id="KW-1133">Transmembrane helix</keyword>
<dbReference type="EMBL" id="FQZU01000007">
    <property type="protein sequence ID" value="SHJ38869.1"/>
    <property type="molecule type" value="Genomic_DNA"/>
</dbReference>
<sequence length="92" mass="10141">MFKNPLFWYASMAVTALGWFIFILGLLLGAGGAFKSLWILLALIFLVIHPLEIPIGMKVGERAGLEKGISALKTLAFGLTWWIPVKMGVIHD</sequence>
<gene>
    <name evidence="2" type="ORF">SAMN02745216_01550</name>
</gene>
<keyword evidence="3" id="KW-1185">Reference proteome</keyword>
<name>A0A1M6IWV9_9BACT</name>
<protein>
    <submittedName>
        <fullName evidence="2">Uncharacterized protein</fullName>
    </submittedName>
</protein>
<evidence type="ECO:0000313" key="2">
    <source>
        <dbReference type="EMBL" id="SHJ38869.1"/>
    </source>
</evidence>
<dbReference type="RefSeq" id="WP_073474666.1">
    <property type="nucleotide sequence ID" value="NZ_FQZU01000007.1"/>
</dbReference>
<dbReference type="OrthoDB" id="9132534at2"/>
<keyword evidence="1" id="KW-0472">Membrane</keyword>